<evidence type="ECO:0000313" key="3">
    <source>
        <dbReference type="EMBL" id="GAA4428262.1"/>
    </source>
</evidence>
<dbReference type="RefSeq" id="WP_345217009.1">
    <property type="nucleotide sequence ID" value="NZ_BAABGN010000012.1"/>
</dbReference>
<dbReference type="InterPro" id="IPR036265">
    <property type="entry name" value="HIT-like_sf"/>
</dbReference>
<dbReference type="Proteomes" id="UP001500622">
    <property type="component" value="Unassembled WGS sequence"/>
</dbReference>
<feature type="domain" description="HIT" evidence="2">
    <location>
        <begin position="1"/>
        <end position="60"/>
    </location>
</feature>
<dbReference type="SUPFAM" id="SSF54197">
    <property type="entry name" value="HIT-like"/>
    <property type="match status" value="1"/>
</dbReference>
<comment type="caution">
    <text evidence="1">Lacks conserved residue(s) required for the propagation of feature annotation.</text>
</comment>
<reference evidence="4" key="1">
    <citation type="journal article" date="2019" name="Int. J. Syst. Evol. Microbiol.">
        <title>The Global Catalogue of Microorganisms (GCM) 10K type strain sequencing project: providing services to taxonomists for standard genome sequencing and annotation.</title>
        <authorList>
            <consortium name="The Broad Institute Genomics Platform"/>
            <consortium name="The Broad Institute Genome Sequencing Center for Infectious Disease"/>
            <person name="Wu L."/>
            <person name="Ma J."/>
        </authorList>
    </citation>
    <scope>NUCLEOTIDE SEQUENCE [LARGE SCALE GENOMIC DNA]</scope>
    <source>
        <strain evidence="4">JCM 17810</strain>
    </source>
</reference>
<evidence type="ECO:0000256" key="1">
    <source>
        <dbReference type="PROSITE-ProRule" id="PRU00464"/>
    </source>
</evidence>
<dbReference type="PROSITE" id="PS51084">
    <property type="entry name" value="HIT_2"/>
    <property type="match status" value="1"/>
</dbReference>
<comment type="caution">
    <text evidence="3">The sequence shown here is derived from an EMBL/GenBank/DDBJ whole genome shotgun (WGS) entry which is preliminary data.</text>
</comment>
<evidence type="ECO:0000313" key="4">
    <source>
        <dbReference type="Proteomes" id="UP001500622"/>
    </source>
</evidence>
<organism evidence="3 4">
    <name type="scientific">Georgenia halophila</name>
    <dbReference type="NCBI Taxonomy" id="620889"/>
    <lineage>
        <taxon>Bacteria</taxon>
        <taxon>Bacillati</taxon>
        <taxon>Actinomycetota</taxon>
        <taxon>Actinomycetes</taxon>
        <taxon>Micrococcales</taxon>
        <taxon>Bogoriellaceae</taxon>
        <taxon>Georgenia</taxon>
    </lineage>
</organism>
<dbReference type="InterPro" id="IPR011146">
    <property type="entry name" value="HIT-like"/>
</dbReference>
<dbReference type="Pfam" id="PF01230">
    <property type="entry name" value="HIT"/>
    <property type="match status" value="1"/>
</dbReference>
<proteinExistence type="predicted"/>
<sequence length="73" mass="7910">MTTSQGEMFTVARSMSAALRESSLTCEGINFFDADGDAAFQEVFQPHLHVFPCYAGDGFAISARWASDPDDPS</sequence>
<keyword evidence="4" id="KW-1185">Reference proteome</keyword>
<gene>
    <name evidence="3" type="ORF">GCM10023169_29200</name>
</gene>
<evidence type="ECO:0000259" key="2">
    <source>
        <dbReference type="PROSITE" id="PS51084"/>
    </source>
</evidence>
<name>A0ABP8LG50_9MICO</name>
<dbReference type="EMBL" id="BAABGN010000012">
    <property type="protein sequence ID" value="GAA4428262.1"/>
    <property type="molecule type" value="Genomic_DNA"/>
</dbReference>
<dbReference type="Gene3D" id="3.30.428.10">
    <property type="entry name" value="HIT-like"/>
    <property type="match status" value="1"/>
</dbReference>
<protein>
    <recommendedName>
        <fullName evidence="2">HIT domain-containing protein</fullName>
    </recommendedName>
</protein>
<accession>A0ABP8LG50</accession>